<organism evidence="2 3">
    <name type="scientific">Pelotomaculum schinkii</name>
    <dbReference type="NCBI Taxonomy" id="78350"/>
    <lineage>
        <taxon>Bacteria</taxon>
        <taxon>Bacillati</taxon>
        <taxon>Bacillota</taxon>
        <taxon>Clostridia</taxon>
        <taxon>Eubacteriales</taxon>
        <taxon>Desulfotomaculaceae</taxon>
        <taxon>Pelotomaculum</taxon>
    </lineage>
</organism>
<dbReference type="SUPFAM" id="SSF56300">
    <property type="entry name" value="Metallo-dependent phosphatases"/>
    <property type="match status" value="1"/>
</dbReference>
<evidence type="ECO:0000259" key="1">
    <source>
        <dbReference type="Pfam" id="PF00149"/>
    </source>
</evidence>
<dbReference type="InterPro" id="IPR050535">
    <property type="entry name" value="DNA_Repair-Maintenance_Comp"/>
</dbReference>
<keyword evidence="3" id="KW-1185">Reference proteome</keyword>
<dbReference type="RefSeq" id="WP_190240451.1">
    <property type="nucleotide sequence ID" value="NZ_QFGA01000002.1"/>
</dbReference>
<reference evidence="2 3" key="1">
    <citation type="journal article" date="2018" name="Environ. Microbiol.">
        <title>Novel energy conservation strategies and behaviour of Pelotomaculum schinkii driving syntrophic propionate catabolism.</title>
        <authorList>
            <person name="Hidalgo-Ahumada C.A.P."/>
            <person name="Nobu M.K."/>
            <person name="Narihiro T."/>
            <person name="Tamaki H."/>
            <person name="Liu W.T."/>
            <person name="Kamagata Y."/>
            <person name="Stams A.J.M."/>
            <person name="Imachi H."/>
            <person name="Sousa D.Z."/>
        </authorList>
    </citation>
    <scope>NUCLEOTIDE SEQUENCE [LARGE SCALE GENOMIC DNA]</scope>
    <source>
        <strain evidence="2 3">HH</strain>
    </source>
</reference>
<gene>
    <name evidence="2" type="ORF">Psch_02421</name>
</gene>
<dbReference type="GO" id="GO:0016787">
    <property type="term" value="F:hydrolase activity"/>
    <property type="evidence" value="ECO:0007669"/>
    <property type="project" value="InterPro"/>
</dbReference>
<evidence type="ECO:0000313" key="3">
    <source>
        <dbReference type="Proteomes" id="UP000298324"/>
    </source>
</evidence>
<comment type="caution">
    <text evidence="2">The sequence shown here is derived from an EMBL/GenBank/DDBJ whole genome shotgun (WGS) entry which is preliminary data.</text>
</comment>
<dbReference type="EMBL" id="QFGA01000002">
    <property type="protein sequence ID" value="TEB05380.1"/>
    <property type="molecule type" value="Genomic_DNA"/>
</dbReference>
<evidence type="ECO:0000313" key="2">
    <source>
        <dbReference type="EMBL" id="TEB05380.1"/>
    </source>
</evidence>
<dbReference type="InterPro" id="IPR004843">
    <property type="entry name" value="Calcineurin-like_PHP"/>
</dbReference>
<sequence>MRLIYLADTHIKSTTPENRKDNFLETIYRKLLEVAGLCRDLQVDFVIHGGDIFDHPHPDQSSWDLLKWFLKELDCPLYCVAGNHDLVNQQLDSLQKAALGSLARNRNITLLQPRERIYLDKGNCVVQLSGQHFYGGMDRHKNSEDYMVKKKGCDLAIHVVHGMLLPKAFSNKVACTLISEVAATEADFTLGAHAHLGYHEVVDGKFFLNPGALVRLTNLERELVRTPQVLYLDFTTSAGYSFIPLQSALPGSEVMDIKCPEES</sequence>
<dbReference type="Proteomes" id="UP000298324">
    <property type="component" value="Unassembled WGS sequence"/>
</dbReference>
<dbReference type="InterPro" id="IPR029052">
    <property type="entry name" value="Metallo-depent_PP-like"/>
</dbReference>
<accession>A0A4Y7R9Q8</accession>
<dbReference type="Gene3D" id="3.60.21.10">
    <property type="match status" value="1"/>
</dbReference>
<dbReference type="Pfam" id="PF00149">
    <property type="entry name" value="Metallophos"/>
    <property type="match status" value="1"/>
</dbReference>
<dbReference type="AlphaFoldDB" id="A0A4Y7R9Q8"/>
<proteinExistence type="predicted"/>
<dbReference type="PANTHER" id="PTHR30337">
    <property type="entry name" value="COMPONENT OF ATP-DEPENDENT DSDNA EXONUCLEASE"/>
    <property type="match status" value="1"/>
</dbReference>
<protein>
    <submittedName>
        <fullName evidence="2">Calcineurin-like phosphoesterase superfamily domain protein</fullName>
    </submittedName>
</protein>
<dbReference type="PANTHER" id="PTHR30337:SF0">
    <property type="entry name" value="NUCLEASE SBCCD SUBUNIT D"/>
    <property type="match status" value="1"/>
</dbReference>
<feature type="domain" description="Calcineurin-like phosphoesterase" evidence="1">
    <location>
        <begin position="1"/>
        <end position="165"/>
    </location>
</feature>
<name>A0A4Y7R9Q8_9FIRM</name>